<dbReference type="Gene3D" id="1.20.58.1040">
    <property type="match status" value="1"/>
</dbReference>
<evidence type="ECO:0000256" key="6">
    <source>
        <dbReference type="ARBA" id="ARBA00023157"/>
    </source>
</evidence>
<feature type="signal peptide" evidence="10">
    <location>
        <begin position="1"/>
        <end position="19"/>
    </location>
</feature>
<dbReference type="Pfam" id="PF07983">
    <property type="entry name" value="X8"/>
    <property type="match status" value="1"/>
</dbReference>
<evidence type="ECO:0000256" key="10">
    <source>
        <dbReference type="SAM" id="SignalP"/>
    </source>
</evidence>
<feature type="domain" description="X8" evidence="11">
    <location>
        <begin position="20"/>
        <end position="106"/>
    </location>
</feature>
<dbReference type="FunFam" id="1.20.58.1040:FF:000001">
    <property type="entry name" value="Glucan endo-1,3-beta-glucosidase 4"/>
    <property type="match status" value="1"/>
</dbReference>
<evidence type="ECO:0000256" key="4">
    <source>
        <dbReference type="ARBA" id="ARBA00022729"/>
    </source>
</evidence>
<accession>A0AA87ZR96</accession>
<evidence type="ECO:0000256" key="3">
    <source>
        <dbReference type="ARBA" id="ARBA00022622"/>
    </source>
</evidence>
<dbReference type="GO" id="GO:0005886">
    <property type="term" value="C:plasma membrane"/>
    <property type="evidence" value="ECO:0007669"/>
    <property type="project" value="UniProtKB-SubCell"/>
</dbReference>
<proteinExistence type="predicted"/>
<keyword evidence="8" id="KW-0449">Lipoprotein</keyword>
<dbReference type="SMART" id="SM00768">
    <property type="entry name" value="X8"/>
    <property type="match status" value="1"/>
</dbReference>
<keyword evidence="4 10" id="KW-0732">Signal</keyword>
<evidence type="ECO:0000256" key="9">
    <source>
        <dbReference type="SAM" id="MobiDB-lite"/>
    </source>
</evidence>
<keyword evidence="3" id="KW-0336">GPI-anchor</keyword>
<protein>
    <recommendedName>
        <fullName evidence="11">X8 domain-containing protein</fullName>
    </recommendedName>
</protein>
<sequence length="213" mass="21574">MAALVYVVVFLALTGYSSATYCLCKDGVGDQNLQKALDYACGAGADCTPILQNGACYLPNTVKDHCSYAVNSYFQRKGQVQGSCDFSGTATQSANPPSTQNTSCVFPSSSSQTGTTPTTPTGTTPTTPTGTTPTGTPTTGTPTTGTPTTGTTPTTTTPTGGTTIGNTSPGFGISPAGGTTFDGSGDVALSPGSYLFLNSALTFLWFSGFLLRN</sequence>
<keyword evidence="5" id="KW-0472">Membrane</keyword>
<dbReference type="AlphaFoldDB" id="A0AA87ZR96"/>
<comment type="subcellular location">
    <subcellularLocation>
        <location evidence="1">Cell membrane</location>
        <topology evidence="1">Lipid-anchor</topology>
        <topology evidence="1">GPI-anchor</topology>
    </subcellularLocation>
</comment>
<feature type="compositionally biased region" description="Polar residues" evidence="9">
    <location>
        <begin position="85"/>
        <end position="112"/>
    </location>
</feature>
<dbReference type="PANTHER" id="PTHR31044:SF60">
    <property type="entry name" value="PLASMODESMATA CALLOSE-BINDING PROTEIN 4"/>
    <property type="match status" value="1"/>
</dbReference>
<keyword evidence="13" id="KW-1185">Reference proteome</keyword>
<dbReference type="InterPro" id="IPR012946">
    <property type="entry name" value="X8"/>
</dbReference>
<evidence type="ECO:0000256" key="5">
    <source>
        <dbReference type="ARBA" id="ARBA00023136"/>
    </source>
</evidence>
<evidence type="ECO:0000256" key="7">
    <source>
        <dbReference type="ARBA" id="ARBA00023180"/>
    </source>
</evidence>
<feature type="region of interest" description="Disordered" evidence="9">
    <location>
        <begin position="85"/>
        <end position="177"/>
    </location>
</feature>
<keyword evidence="2" id="KW-1003">Cell membrane</keyword>
<organism evidence="12 13">
    <name type="scientific">Ficus carica</name>
    <name type="common">Common fig</name>
    <dbReference type="NCBI Taxonomy" id="3494"/>
    <lineage>
        <taxon>Eukaryota</taxon>
        <taxon>Viridiplantae</taxon>
        <taxon>Streptophyta</taxon>
        <taxon>Embryophyta</taxon>
        <taxon>Tracheophyta</taxon>
        <taxon>Spermatophyta</taxon>
        <taxon>Magnoliopsida</taxon>
        <taxon>eudicotyledons</taxon>
        <taxon>Gunneridae</taxon>
        <taxon>Pentapetalae</taxon>
        <taxon>rosids</taxon>
        <taxon>fabids</taxon>
        <taxon>Rosales</taxon>
        <taxon>Moraceae</taxon>
        <taxon>Ficeae</taxon>
        <taxon>Ficus</taxon>
    </lineage>
</organism>
<dbReference type="PANTHER" id="PTHR31044">
    <property type="entry name" value="BETA-1,3 GLUCANASE"/>
    <property type="match status" value="1"/>
</dbReference>
<evidence type="ECO:0000313" key="12">
    <source>
        <dbReference type="EMBL" id="GMN41984.1"/>
    </source>
</evidence>
<comment type="caution">
    <text evidence="12">The sequence shown here is derived from an EMBL/GenBank/DDBJ whole genome shotgun (WGS) entry which is preliminary data.</text>
</comment>
<evidence type="ECO:0000256" key="1">
    <source>
        <dbReference type="ARBA" id="ARBA00004609"/>
    </source>
</evidence>
<dbReference type="GO" id="GO:0009506">
    <property type="term" value="C:plasmodesma"/>
    <property type="evidence" value="ECO:0007669"/>
    <property type="project" value="UniProtKB-ARBA"/>
</dbReference>
<evidence type="ECO:0000256" key="2">
    <source>
        <dbReference type="ARBA" id="ARBA00022475"/>
    </source>
</evidence>
<feature type="chain" id="PRO_5041728606" description="X8 domain-containing protein" evidence="10">
    <location>
        <begin position="20"/>
        <end position="213"/>
    </location>
</feature>
<reference evidence="12" key="1">
    <citation type="submission" date="2023-07" db="EMBL/GenBank/DDBJ databases">
        <title>draft genome sequence of fig (Ficus carica).</title>
        <authorList>
            <person name="Takahashi T."/>
            <person name="Nishimura K."/>
        </authorList>
    </citation>
    <scope>NUCLEOTIDE SEQUENCE</scope>
</reference>
<dbReference type="EMBL" id="BTGU01000013">
    <property type="protein sequence ID" value="GMN41984.1"/>
    <property type="molecule type" value="Genomic_DNA"/>
</dbReference>
<evidence type="ECO:0000256" key="8">
    <source>
        <dbReference type="ARBA" id="ARBA00023288"/>
    </source>
</evidence>
<gene>
    <name evidence="12" type="ORF">TIFTF001_011195</name>
</gene>
<keyword evidence="7" id="KW-0325">Glycoprotein</keyword>
<keyword evidence="6" id="KW-1015">Disulfide bond</keyword>
<dbReference type="Proteomes" id="UP001187192">
    <property type="component" value="Unassembled WGS sequence"/>
</dbReference>
<feature type="compositionally biased region" description="Low complexity" evidence="9">
    <location>
        <begin position="113"/>
        <end position="161"/>
    </location>
</feature>
<dbReference type="InterPro" id="IPR044788">
    <property type="entry name" value="X8_dom_prot"/>
</dbReference>
<dbReference type="GO" id="GO:0098552">
    <property type="term" value="C:side of membrane"/>
    <property type="evidence" value="ECO:0007669"/>
    <property type="project" value="UniProtKB-KW"/>
</dbReference>
<evidence type="ECO:0000313" key="13">
    <source>
        <dbReference type="Proteomes" id="UP001187192"/>
    </source>
</evidence>
<name>A0AA87ZR96_FICCA</name>
<evidence type="ECO:0000259" key="11">
    <source>
        <dbReference type="SMART" id="SM00768"/>
    </source>
</evidence>